<sequence>MCFGHAQTGDAILERGQQQQLKDVARLELTRTRRGEEGGRENRQRRSGDEETTGDEDRGVREERAMQ</sequence>
<comment type="caution">
    <text evidence="2">The sequence shown here is derived from an EMBL/GenBank/DDBJ whole genome shotgun (WGS) entry which is preliminary data.</text>
</comment>
<name>A0A9N7Y825_PLEPL</name>
<dbReference type="AlphaFoldDB" id="A0A9N7Y825"/>
<dbReference type="Proteomes" id="UP001153269">
    <property type="component" value="Unassembled WGS sequence"/>
</dbReference>
<evidence type="ECO:0000313" key="3">
    <source>
        <dbReference type="Proteomes" id="UP001153269"/>
    </source>
</evidence>
<proteinExistence type="predicted"/>
<evidence type="ECO:0000313" key="2">
    <source>
        <dbReference type="EMBL" id="CAB1421830.1"/>
    </source>
</evidence>
<protein>
    <submittedName>
        <fullName evidence="2">Uncharacterized protein</fullName>
    </submittedName>
</protein>
<feature type="region of interest" description="Disordered" evidence="1">
    <location>
        <begin position="1"/>
        <end position="67"/>
    </location>
</feature>
<evidence type="ECO:0000256" key="1">
    <source>
        <dbReference type="SAM" id="MobiDB-lite"/>
    </source>
</evidence>
<organism evidence="2 3">
    <name type="scientific">Pleuronectes platessa</name>
    <name type="common">European plaice</name>
    <dbReference type="NCBI Taxonomy" id="8262"/>
    <lineage>
        <taxon>Eukaryota</taxon>
        <taxon>Metazoa</taxon>
        <taxon>Chordata</taxon>
        <taxon>Craniata</taxon>
        <taxon>Vertebrata</taxon>
        <taxon>Euteleostomi</taxon>
        <taxon>Actinopterygii</taxon>
        <taxon>Neopterygii</taxon>
        <taxon>Teleostei</taxon>
        <taxon>Neoteleostei</taxon>
        <taxon>Acanthomorphata</taxon>
        <taxon>Carangaria</taxon>
        <taxon>Pleuronectiformes</taxon>
        <taxon>Pleuronectoidei</taxon>
        <taxon>Pleuronectidae</taxon>
        <taxon>Pleuronectes</taxon>
    </lineage>
</organism>
<gene>
    <name evidence="2" type="ORF">PLEPLA_LOCUS9718</name>
</gene>
<accession>A0A9N7Y825</accession>
<feature type="compositionally biased region" description="Basic and acidic residues" evidence="1">
    <location>
        <begin position="23"/>
        <end position="67"/>
    </location>
</feature>
<reference evidence="2" key="1">
    <citation type="submission" date="2020-03" db="EMBL/GenBank/DDBJ databases">
        <authorList>
            <person name="Weist P."/>
        </authorList>
    </citation>
    <scope>NUCLEOTIDE SEQUENCE</scope>
</reference>
<dbReference type="EMBL" id="CADEAL010000546">
    <property type="protein sequence ID" value="CAB1421830.1"/>
    <property type="molecule type" value="Genomic_DNA"/>
</dbReference>
<keyword evidence="3" id="KW-1185">Reference proteome</keyword>